<organism evidence="9 10">
    <name type="scientific">Ancylomarina euxinus</name>
    <dbReference type="NCBI Taxonomy" id="2283627"/>
    <lineage>
        <taxon>Bacteria</taxon>
        <taxon>Pseudomonadati</taxon>
        <taxon>Bacteroidota</taxon>
        <taxon>Bacteroidia</taxon>
        <taxon>Marinilabiliales</taxon>
        <taxon>Marinifilaceae</taxon>
        <taxon>Ancylomarina</taxon>
    </lineage>
</organism>
<dbReference type="Gene3D" id="3.40.5.10">
    <property type="entry name" value="Ribosomal protein L9, N-terminal domain"/>
    <property type="match status" value="1"/>
</dbReference>
<comment type="caution">
    <text evidence="9">The sequence shown here is derived from an EMBL/GenBank/DDBJ whole genome shotgun (WGS) entry which is preliminary data.</text>
</comment>
<comment type="similarity">
    <text evidence="1 7">Belongs to the bacterial ribosomal protein bL9 family.</text>
</comment>
<evidence type="ECO:0000313" key="10">
    <source>
        <dbReference type="Proteomes" id="UP000285794"/>
    </source>
</evidence>
<comment type="function">
    <text evidence="7">Binds to the 23S rRNA.</text>
</comment>
<dbReference type="InterPro" id="IPR009027">
    <property type="entry name" value="Ribosomal_bL9/RNase_H1_N"/>
</dbReference>
<evidence type="ECO:0000256" key="4">
    <source>
        <dbReference type="ARBA" id="ARBA00022980"/>
    </source>
</evidence>
<dbReference type="GO" id="GO:0006412">
    <property type="term" value="P:translation"/>
    <property type="evidence" value="ECO:0007669"/>
    <property type="project" value="UniProtKB-UniRule"/>
</dbReference>
<feature type="domain" description="Ribosomal protein L9" evidence="8">
    <location>
        <begin position="13"/>
        <end position="40"/>
    </location>
</feature>
<dbReference type="InterPro" id="IPR036791">
    <property type="entry name" value="Ribosomal_bL9_C_sf"/>
</dbReference>
<dbReference type="GO" id="GO:0019843">
    <property type="term" value="F:rRNA binding"/>
    <property type="evidence" value="ECO:0007669"/>
    <property type="project" value="UniProtKB-UniRule"/>
</dbReference>
<keyword evidence="4 7" id="KW-0689">Ribosomal protein</keyword>
<dbReference type="Pfam" id="PF03948">
    <property type="entry name" value="Ribosomal_L9_C"/>
    <property type="match status" value="1"/>
</dbReference>
<reference evidence="9 10" key="1">
    <citation type="submission" date="2018-07" db="EMBL/GenBank/DDBJ databases">
        <title>Draft genome sequence of Ancylomarina sp. M1P.</title>
        <authorList>
            <person name="Yadav S."/>
            <person name="Villanueva L."/>
            <person name="Damste J.S.S."/>
        </authorList>
    </citation>
    <scope>NUCLEOTIDE SEQUENCE [LARGE SCALE GENOMIC DNA]</scope>
    <source>
        <strain evidence="9 10">M1P</strain>
    </source>
</reference>
<dbReference type="GO" id="GO:0005840">
    <property type="term" value="C:ribosome"/>
    <property type="evidence" value="ECO:0007669"/>
    <property type="project" value="UniProtKB-KW"/>
</dbReference>
<keyword evidence="2 7" id="KW-0699">rRNA-binding</keyword>
<evidence type="ECO:0000256" key="3">
    <source>
        <dbReference type="ARBA" id="ARBA00022884"/>
    </source>
</evidence>
<dbReference type="SUPFAM" id="SSF55653">
    <property type="entry name" value="Ribosomal protein L9 C-domain"/>
    <property type="match status" value="1"/>
</dbReference>
<keyword evidence="5 7" id="KW-0687">Ribonucleoprotein</keyword>
<keyword evidence="10" id="KW-1185">Reference proteome</keyword>
<dbReference type="InterPro" id="IPR020070">
    <property type="entry name" value="Ribosomal_bL9_N"/>
</dbReference>
<dbReference type="InterPro" id="IPR036935">
    <property type="entry name" value="Ribosomal_bL9_N_sf"/>
</dbReference>
<name>A0A425Y239_9BACT</name>
<evidence type="ECO:0000256" key="1">
    <source>
        <dbReference type="ARBA" id="ARBA00010605"/>
    </source>
</evidence>
<accession>A0A425Y239</accession>
<evidence type="ECO:0000256" key="5">
    <source>
        <dbReference type="ARBA" id="ARBA00023274"/>
    </source>
</evidence>
<evidence type="ECO:0000256" key="6">
    <source>
        <dbReference type="ARBA" id="ARBA00035292"/>
    </source>
</evidence>
<proteinExistence type="inferred from homology"/>
<dbReference type="HAMAP" id="MF_00503">
    <property type="entry name" value="Ribosomal_bL9"/>
    <property type="match status" value="1"/>
</dbReference>
<evidence type="ECO:0000313" key="9">
    <source>
        <dbReference type="EMBL" id="RRG21886.1"/>
    </source>
</evidence>
<protein>
    <recommendedName>
        <fullName evidence="6 7">Large ribosomal subunit protein bL9</fullName>
    </recommendedName>
</protein>
<dbReference type="OrthoDB" id="9788336at2"/>
<dbReference type="Proteomes" id="UP000285794">
    <property type="component" value="Unassembled WGS sequence"/>
</dbReference>
<evidence type="ECO:0000259" key="8">
    <source>
        <dbReference type="PROSITE" id="PS00651"/>
    </source>
</evidence>
<dbReference type="AlphaFoldDB" id="A0A425Y239"/>
<dbReference type="RefSeq" id="WP_125030572.1">
    <property type="nucleotide sequence ID" value="NZ_JAPXVP010000007.1"/>
</dbReference>
<dbReference type="PROSITE" id="PS00651">
    <property type="entry name" value="RIBOSOMAL_L9"/>
    <property type="match status" value="1"/>
</dbReference>
<dbReference type="SUPFAM" id="SSF55658">
    <property type="entry name" value="L9 N-domain-like"/>
    <property type="match status" value="1"/>
</dbReference>
<dbReference type="EMBL" id="QQWG01000007">
    <property type="protein sequence ID" value="RRG21886.1"/>
    <property type="molecule type" value="Genomic_DNA"/>
</dbReference>
<gene>
    <name evidence="7" type="primary">rplI</name>
    <name evidence="9" type="ORF">DWB61_09040</name>
</gene>
<keyword evidence="3 7" id="KW-0694">RNA-binding</keyword>
<evidence type="ECO:0000256" key="2">
    <source>
        <dbReference type="ARBA" id="ARBA00022730"/>
    </source>
</evidence>
<dbReference type="Pfam" id="PF01281">
    <property type="entry name" value="Ribosomal_L9_N"/>
    <property type="match status" value="1"/>
</dbReference>
<dbReference type="GO" id="GO:0003735">
    <property type="term" value="F:structural constituent of ribosome"/>
    <property type="evidence" value="ECO:0007669"/>
    <property type="project" value="InterPro"/>
</dbReference>
<dbReference type="NCBIfam" id="TIGR00158">
    <property type="entry name" value="L9"/>
    <property type="match status" value="1"/>
</dbReference>
<dbReference type="InterPro" id="IPR020594">
    <property type="entry name" value="Ribosomal_bL9_bac/chp"/>
</dbReference>
<sequence>MEIILKQDIHTLGYKNDIVTVKNGYGRNYLIPTGMATLATPSARKMHAENMRQSAHKQEKIKNEALELAKKLEAVSLSIGAKTSTTGKIFGSVNNIQISEALAAQGFEIDRKVIAIKDAVKEIGKYTASVKLHKEVKVDIAFEVVSE</sequence>
<evidence type="ECO:0000256" key="7">
    <source>
        <dbReference type="HAMAP-Rule" id="MF_00503"/>
    </source>
</evidence>
<dbReference type="FunFam" id="3.10.430.100:FF:000006">
    <property type="entry name" value="50S ribosomal protein L9"/>
    <property type="match status" value="1"/>
</dbReference>
<dbReference type="PANTHER" id="PTHR21368">
    <property type="entry name" value="50S RIBOSOMAL PROTEIN L9"/>
    <property type="match status" value="1"/>
</dbReference>
<dbReference type="GO" id="GO:1990904">
    <property type="term" value="C:ribonucleoprotein complex"/>
    <property type="evidence" value="ECO:0007669"/>
    <property type="project" value="UniProtKB-KW"/>
</dbReference>
<dbReference type="Gene3D" id="3.10.430.100">
    <property type="entry name" value="Ribosomal protein L9, C-terminal domain"/>
    <property type="match status" value="1"/>
</dbReference>
<dbReference type="InterPro" id="IPR000244">
    <property type="entry name" value="Ribosomal_bL9"/>
</dbReference>
<dbReference type="InterPro" id="IPR020069">
    <property type="entry name" value="Ribosomal_bL9_C"/>
</dbReference>